<dbReference type="STRING" id="1123029.SAMN02745172_04222"/>
<keyword evidence="1" id="KW-0732">Signal</keyword>
<name>A0A1M7ZRN6_9HYPH</name>
<evidence type="ECO:0000313" key="3">
    <source>
        <dbReference type="Proteomes" id="UP000186406"/>
    </source>
</evidence>
<accession>A0A1M7ZRN6</accession>
<dbReference type="RefSeq" id="WP_084565064.1">
    <property type="nucleotide sequence ID" value="NZ_FRXO01000015.1"/>
</dbReference>
<proteinExistence type="predicted"/>
<keyword evidence="3" id="KW-1185">Reference proteome</keyword>
<organism evidence="2 3">
    <name type="scientific">Pseudoxanthobacter soli DSM 19599</name>
    <dbReference type="NCBI Taxonomy" id="1123029"/>
    <lineage>
        <taxon>Bacteria</taxon>
        <taxon>Pseudomonadati</taxon>
        <taxon>Pseudomonadota</taxon>
        <taxon>Alphaproteobacteria</taxon>
        <taxon>Hyphomicrobiales</taxon>
        <taxon>Segnochrobactraceae</taxon>
        <taxon>Pseudoxanthobacter</taxon>
    </lineage>
</organism>
<dbReference type="Proteomes" id="UP000186406">
    <property type="component" value="Unassembled WGS sequence"/>
</dbReference>
<dbReference type="OrthoDB" id="8337100at2"/>
<dbReference type="SUPFAM" id="SSF52402">
    <property type="entry name" value="Adenine nucleotide alpha hydrolases-like"/>
    <property type="match status" value="1"/>
</dbReference>
<protein>
    <submittedName>
        <fullName evidence="2">Universal stress protein family protein</fullName>
    </submittedName>
</protein>
<feature type="chain" id="PRO_5009930021" evidence="1">
    <location>
        <begin position="20"/>
        <end position="271"/>
    </location>
</feature>
<reference evidence="2 3" key="1">
    <citation type="submission" date="2016-12" db="EMBL/GenBank/DDBJ databases">
        <authorList>
            <person name="Song W.-J."/>
            <person name="Kurnit D.M."/>
        </authorList>
    </citation>
    <scope>NUCLEOTIDE SEQUENCE [LARGE SCALE GENOMIC DNA]</scope>
    <source>
        <strain evidence="2 3">DSM 19599</strain>
    </source>
</reference>
<evidence type="ECO:0000313" key="2">
    <source>
        <dbReference type="EMBL" id="SHO67541.1"/>
    </source>
</evidence>
<dbReference type="AlphaFoldDB" id="A0A1M7ZRN6"/>
<gene>
    <name evidence="2" type="ORF">SAMN02745172_04222</name>
</gene>
<dbReference type="Gene3D" id="3.40.50.12370">
    <property type="match status" value="1"/>
</dbReference>
<dbReference type="EMBL" id="FRXO01000015">
    <property type="protein sequence ID" value="SHO67541.1"/>
    <property type="molecule type" value="Genomic_DNA"/>
</dbReference>
<feature type="signal peptide" evidence="1">
    <location>
        <begin position="1"/>
        <end position="19"/>
    </location>
</feature>
<sequence>MRILAVLTGAASVPAALDAAELAASALAGASIEALEVVVDPEHMVAASEEISIQRLREMREGPPEERARAVRTAFDNWMARRDPKAAPVVWRSVTGAETESVIREAAPDVALLTLPHDGNMDASDALHAAIFSTGRPLLLVPPAWRAAARAGFAHIAVGLIDDDTMRRAIVAAEPWLRAATRISAISVMGKSNVSADPATMWPLTSIVPEFRMVPPTDEPTASRLVREADRLGADLLVAGAYGHMELTEWLFGGVTRELLAVADLPLLLAH</sequence>
<evidence type="ECO:0000256" key="1">
    <source>
        <dbReference type="SAM" id="SignalP"/>
    </source>
</evidence>